<evidence type="ECO:0000313" key="3">
    <source>
        <dbReference type="EMBL" id="ORX59406.1"/>
    </source>
</evidence>
<dbReference type="Pfam" id="PF08238">
    <property type="entry name" value="Sel1"/>
    <property type="match status" value="5"/>
</dbReference>
<keyword evidence="1" id="KW-0677">Repeat</keyword>
<dbReference type="SUPFAM" id="SSF81901">
    <property type="entry name" value="HCP-like"/>
    <property type="match status" value="2"/>
</dbReference>
<dbReference type="EMBL" id="MCGT01000005">
    <property type="protein sequence ID" value="ORX59406.1"/>
    <property type="molecule type" value="Genomic_DNA"/>
</dbReference>
<feature type="compositionally biased region" description="Acidic residues" evidence="2">
    <location>
        <begin position="45"/>
        <end position="67"/>
    </location>
</feature>
<feature type="compositionally biased region" description="Low complexity" evidence="2">
    <location>
        <begin position="33"/>
        <end position="43"/>
    </location>
</feature>
<feature type="region of interest" description="Disordered" evidence="2">
    <location>
        <begin position="343"/>
        <end position="377"/>
    </location>
</feature>
<feature type="compositionally biased region" description="Pro residues" evidence="2">
    <location>
        <begin position="180"/>
        <end position="201"/>
    </location>
</feature>
<feature type="compositionally biased region" description="Basic and acidic residues" evidence="2">
    <location>
        <begin position="68"/>
        <end position="78"/>
    </location>
</feature>
<feature type="region of interest" description="Disordered" evidence="2">
    <location>
        <begin position="116"/>
        <end position="241"/>
    </location>
</feature>
<feature type="region of interest" description="Disordered" evidence="2">
    <location>
        <begin position="33"/>
        <end position="101"/>
    </location>
</feature>
<feature type="compositionally biased region" description="Low complexity" evidence="2">
    <location>
        <begin position="343"/>
        <end position="362"/>
    </location>
</feature>
<dbReference type="Gene3D" id="1.25.40.10">
    <property type="entry name" value="Tetratricopeptide repeat domain"/>
    <property type="match status" value="2"/>
</dbReference>
<dbReference type="PANTHER" id="PTHR46430">
    <property type="entry name" value="PROTEIN SKT5-RELATED"/>
    <property type="match status" value="1"/>
</dbReference>
<evidence type="ECO:0000256" key="1">
    <source>
        <dbReference type="ARBA" id="ARBA00022737"/>
    </source>
</evidence>
<feature type="region of interest" description="Disordered" evidence="2">
    <location>
        <begin position="522"/>
        <end position="581"/>
    </location>
</feature>
<gene>
    <name evidence="3" type="ORF">DM01DRAFT_1404973</name>
</gene>
<sequence>MAPLIGQLSHQSPMMPVRRMVQVESLHHQLAAPQQAQILSLSLGDSDDEDEEEEEEEEEEDDDDNDEMDLRLKKDPFELSHTQAPPVVNREQVQRYSDLSSVGSVSTYIRDHMVLEPIIEQSDIPPSPRPTDDEDDNSSQLSTPEEDTQFQAFIERLLEGQLGPVPEAIKARQQRSPQPQLSPAPKHLPAPRTPSPSPPPLASSSKPASSPPFTLASKPLCNKPDGPDGEACDIPPEPTKVQVVEPTTKEIRPSSSMTNLSTTSMPLKTNSLTEKQATLVAALNMSSTQTHLNTRRSNQRLSIETTPPALRPSMIHVDASLKKPHSPDPPATPVMVTQALLSPPSATPFAPSSGPSSPMSPLTDNCSVTSTSKRGDSPLVIDNSHHSWSSHHRPPIPLMASLSHRTSKEELELLNDNATDVTGSIDDGYAHQRHPSTANRGVTFTSYKSCNDLFVARQAMQESPPVSGPTTATTPTAPTASASTGLLPTNIHPRPSVNRFPSLRSSASYSTLTSSMFQEPYQANQLHQSSAPPPPPQRRNPLMRASAPPLPAQIPHTPSMISLTSNAGPHPRDRPFSYAGGFQDSTTSLATTDTSATFMDTSKSRLSIASFSLTNDHDAIKTYRRMANKTHDKQVQMTYCKYLLQVASIYESKNNTSTDAKHNLAATERTRRRLMEEAEYWIEKLANHGHAEAMFIKGTWHATPRNSCVGDIYQVVNHDKAFKCFRGAAKRGWIDAHYQVAKYWKDRGDFKKTVASYKAAAHSGHVQANYKLSRVLLHGQLNQKVDIKEGLAYLKTAADADAQDSAQAAFDLSCVYADDLDTIGMKRDCLASRKNVTMAMHYLWKAQRSGWTQAYHQLGRVYELGLLDQPKDLALAFENYSKAAEDGHDQAMLALAHFYVTGLPILSIPVHPGLAFKWCERSANKGLASAEYTLGTYYEDGIGVEADYARALEYFGKAASKGYRPAAERLNLPEKSIIKKNSSPHKSRASTASSVECTIM</sequence>
<proteinExistence type="predicted"/>
<evidence type="ECO:0000256" key="2">
    <source>
        <dbReference type="SAM" id="MobiDB-lite"/>
    </source>
</evidence>
<evidence type="ECO:0000313" key="4">
    <source>
        <dbReference type="Proteomes" id="UP000242146"/>
    </source>
</evidence>
<feature type="compositionally biased region" description="Low complexity" evidence="2">
    <location>
        <begin position="463"/>
        <end position="484"/>
    </location>
</feature>
<dbReference type="OrthoDB" id="272077at2759"/>
<reference evidence="3 4" key="1">
    <citation type="submission" date="2016-07" db="EMBL/GenBank/DDBJ databases">
        <title>Pervasive Adenine N6-methylation of Active Genes in Fungi.</title>
        <authorList>
            <consortium name="DOE Joint Genome Institute"/>
            <person name="Mondo S.J."/>
            <person name="Dannebaum R.O."/>
            <person name="Kuo R.C."/>
            <person name="Labutti K."/>
            <person name="Haridas S."/>
            <person name="Kuo A."/>
            <person name="Salamov A."/>
            <person name="Ahrendt S.R."/>
            <person name="Lipzen A."/>
            <person name="Sullivan W."/>
            <person name="Andreopoulos W.B."/>
            <person name="Clum A."/>
            <person name="Lindquist E."/>
            <person name="Daum C."/>
            <person name="Ramamoorthy G.K."/>
            <person name="Gryganskyi A."/>
            <person name="Culley D."/>
            <person name="Magnuson J.K."/>
            <person name="James T.Y."/>
            <person name="O'Malley M.A."/>
            <person name="Stajich J.E."/>
            <person name="Spatafora J.W."/>
            <person name="Visel A."/>
            <person name="Grigoriev I.V."/>
        </authorList>
    </citation>
    <scope>NUCLEOTIDE SEQUENCE [LARGE SCALE GENOMIC DNA]</scope>
    <source>
        <strain evidence="3 4">NRRL 3301</strain>
    </source>
</reference>
<comment type="caution">
    <text evidence="3">The sequence shown here is derived from an EMBL/GenBank/DDBJ whole genome shotgun (WGS) entry which is preliminary data.</text>
</comment>
<dbReference type="AlphaFoldDB" id="A0A1X2GQS4"/>
<dbReference type="STRING" id="101127.A0A1X2GQS4"/>
<feature type="compositionally biased region" description="Polar residues" evidence="2">
    <location>
        <begin position="363"/>
        <end position="372"/>
    </location>
</feature>
<name>A0A1X2GQS4_9FUNG</name>
<protein>
    <submittedName>
        <fullName evidence="3">HCP-like protein</fullName>
    </submittedName>
</protein>
<organism evidence="3 4">
    <name type="scientific">Hesseltinella vesiculosa</name>
    <dbReference type="NCBI Taxonomy" id="101127"/>
    <lineage>
        <taxon>Eukaryota</taxon>
        <taxon>Fungi</taxon>
        <taxon>Fungi incertae sedis</taxon>
        <taxon>Mucoromycota</taxon>
        <taxon>Mucoromycotina</taxon>
        <taxon>Mucoromycetes</taxon>
        <taxon>Mucorales</taxon>
        <taxon>Cunninghamellaceae</taxon>
        <taxon>Hesseltinella</taxon>
    </lineage>
</organism>
<feature type="compositionally biased region" description="Polar residues" evidence="2">
    <location>
        <begin position="989"/>
        <end position="1000"/>
    </location>
</feature>
<dbReference type="InterPro" id="IPR051726">
    <property type="entry name" value="Chitin_Synth_Reg"/>
</dbReference>
<feature type="compositionally biased region" description="Low complexity" evidence="2">
    <location>
        <begin position="202"/>
        <end position="212"/>
    </location>
</feature>
<dbReference type="PANTHER" id="PTHR46430:SF2">
    <property type="entry name" value="CHITIN SYNTHASE REGULATORY FACTOR 4"/>
    <property type="match status" value="1"/>
</dbReference>
<accession>A0A1X2GQS4</accession>
<dbReference type="Proteomes" id="UP000242146">
    <property type="component" value="Unassembled WGS sequence"/>
</dbReference>
<dbReference type="SMART" id="SM00671">
    <property type="entry name" value="SEL1"/>
    <property type="match status" value="6"/>
</dbReference>
<dbReference type="InterPro" id="IPR011990">
    <property type="entry name" value="TPR-like_helical_dom_sf"/>
</dbReference>
<feature type="region of interest" description="Disordered" evidence="2">
    <location>
        <begin position="980"/>
        <end position="1000"/>
    </location>
</feature>
<keyword evidence="4" id="KW-1185">Reference proteome</keyword>
<dbReference type="InterPro" id="IPR006597">
    <property type="entry name" value="Sel1-like"/>
</dbReference>
<feature type="region of interest" description="Disordered" evidence="2">
    <location>
        <begin position="461"/>
        <end position="502"/>
    </location>
</feature>